<gene>
    <name evidence="4" type="ORF">CFBP5877_27435</name>
</gene>
<dbReference type="SUPFAM" id="SSF52821">
    <property type="entry name" value="Rhodanese/Cell cycle control phosphatase"/>
    <property type="match status" value="2"/>
</dbReference>
<dbReference type="InterPro" id="IPR045078">
    <property type="entry name" value="TST/MPST-like"/>
</dbReference>
<keyword evidence="4" id="KW-0614">Plasmid</keyword>
<reference evidence="4 5" key="1">
    <citation type="submission" date="2019-04" db="EMBL/GenBank/DDBJ databases">
        <title>Complete genome sequence of Agrobacterium tumefaciens CFBP5877.</title>
        <authorList>
            <person name="Huang Y.-Y."/>
            <person name="Chiang H.-Y."/>
            <person name="Chou L."/>
            <person name="Lai E.-M."/>
            <person name="Kuo C.-H."/>
        </authorList>
    </citation>
    <scope>NUCLEOTIDE SEQUENCE [LARGE SCALE GENOMIC DNA]</scope>
    <source>
        <strain evidence="4 5">CFBP5877</strain>
        <plasmid evidence="5">patcfbp5877b</plasmid>
    </source>
</reference>
<dbReference type="CDD" id="cd01448">
    <property type="entry name" value="TST_Repeat_1"/>
    <property type="match status" value="1"/>
</dbReference>
<accession>A0AAE6BIZ8</accession>
<dbReference type="EMBL" id="CP039900">
    <property type="protein sequence ID" value="QCL82831.1"/>
    <property type="molecule type" value="Genomic_DNA"/>
</dbReference>
<evidence type="ECO:0000313" key="4">
    <source>
        <dbReference type="EMBL" id="QCL82831.1"/>
    </source>
</evidence>
<organism evidence="4 5">
    <name type="scientific">Agrobacterium tumefaciens</name>
    <dbReference type="NCBI Taxonomy" id="358"/>
    <lineage>
        <taxon>Bacteria</taxon>
        <taxon>Pseudomonadati</taxon>
        <taxon>Pseudomonadota</taxon>
        <taxon>Alphaproteobacteria</taxon>
        <taxon>Hyphomicrobiales</taxon>
        <taxon>Rhizobiaceae</taxon>
        <taxon>Rhizobium/Agrobacterium group</taxon>
        <taxon>Agrobacterium</taxon>
        <taxon>Agrobacterium tumefaciens complex</taxon>
    </lineage>
</organism>
<name>A0AAE6BIZ8_AGRTU</name>
<evidence type="ECO:0000256" key="2">
    <source>
        <dbReference type="ARBA" id="ARBA00022737"/>
    </source>
</evidence>
<feature type="domain" description="Rhodanese" evidence="3">
    <location>
        <begin position="39"/>
        <end position="132"/>
    </location>
</feature>
<dbReference type="AlphaFoldDB" id="A0AAE6BIZ8"/>
<feature type="domain" description="Rhodanese" evidence="3">
    <location>
        <begin position="176"/>
        <end position="275"/>
    </location>
</feature>
<dbReference type="GO" id="GO:0004792">
    <property type="term" value="F:thiosulfate-cyanide sulfurtransferase activity"/>
    <property type="evidence" value="ECO:0007669"/>
    <property type="project" value="TreeGrafter"/>
</dbReference>
<dbReference type="InterPro" id="IPR001763">
    <property type="entry name" value="Rhodanese-like_dom"/>
</dbReference>
<dbReference type="InterPro" id="IPR036873">
    <property type="entry name" value="Rhodanese-like_dom_sf"/>
</dbReference>
<keyword evidence="2" id="KW-0677">Repeat</keyword>
<protein>
    <submittedName>
        <fullName evidence="4">Sulfurtransferase</fullName>
    </submittedName>
</protein>
<keyword evidence="1" id="KW-0808">Transferase</keyword>
<dbReference type="PANTHER" id="PTHR11364:SF27">
    <property type="entry name" value="SULFURTRANSFERASE"/>
    <property type="match status" value="1"/>
</dbReference>
<dbReference type="SMART" id="SM00450">
    <property type="entry name" value="RHOD"/>
    <property type="match status" value="2"/>
</dbReference>
<evidence type="ECO:0000256" key="1">
    <source>
        <dbReference type="ARBA" id="ARBA00022679"/>
    </source>
</evidence>
<dbReference type="Pfam" id="PF00581">
    <property type="entry name" value="Rhodanese"/>
    <property type="match status" value="2"/>
</dbReference>
<dbReference type="PROSITE" id="PS50206">
    <property type="entry name" value="RHODANESE_3"/>
    <property type="match status" value="2"/>
</dbReference>
<sequence>MAHTNEADVVVLDASVFLDPAPSGSARGEFRSGLDHFLEKGHIPGARFADLFTEFSDPASSLSFTRPTAAQFEEAAGKLGLRPNVHVITYDALAGQWAARLWWVFRTLGHEKVSVLDGGLKRYQAQGGRLDTGLPRFERTVYRIENEEKPWAHKEEVVTLSTGRAEGTLICLLQPDDFSGEISVRARAGHIPSSSNLPFTKLIDPQNNTMLPFKQLSETFRGVTPLTGERIITYCGGGVASTYGALALEVLGYENTAEYDGYLNEWISDPDLSLETGPGRLSKADSN</sequence>
<dbReference type="Gene3D" id="3.40.250.10">
    <property type="entry name" value="Rhodanese-like domain"/>
    <property type="match status" value="2"/>
</dbReference>
<dbReference type="PANTHER" id="PTHR11364">
    <property type="entry name" value="THIOSULFATE SULFERTANSFERASE"/>
    <property type="match status" value="1"/>
</dbReference>
<geneLocation type="plasmid" evidence="5">
    <name>patcfbp5877b</name>
</geneLocation>
<proteinExistence type="predicted"/>
<evidence type="ECO:0000313" key="5">
    <source>
        <dbReference type="Proteomes" id="UP000298579"/>
    </source>
</evidence>
<evidence type="ECO:0000259" key="3">
    <source>
        <dbReference type="PROSITE" id="PS50206"/>
    </source>
</evidence>
<dbReference type="Proteomes" id="UP000298579">
    <property type="component" value="Plasmid pAtCFBP5877b"/>
</dbReference>